<dbReference type="SUPFAM" id="SSF143456">
    <property type="entry name" value="VC0467-like"/>
    <property type="match status" value="1"/>
</dbReference>
<dbReference type="KEGG" id="mah:MEALZ_3883"/>
<dbReference type="PANTHER" id="PTHR30327:SF1">
    <property type="entry name" value="UPF0301 PROTEIN YQGE"/>
    <property type="match status" value="1"/>
</dbReference>
<dbReference type="Pfam" id="PF02622">
    <property type="entry name" value="DUF179"/>
    <property type="match status" value="1"/>
</dbReference>
<evidence type="ECO:0000256" key="1">
    <source>
        <dbReference type="ARBA" id="ARBA00009600"/>
    </source>
</evidence>
<sequence>MNTLTDMTDTTYLNNQFLIAMPNLTDPGFFHTVTYLCQHNADGALGIVINRQIDMKLGDIFKQMQINVTFLAAAEAPVFFGGPVQQERGFVIHNPCGRWDSSISISDEISLTTSRDILEAIAIGEGPEQYLVALGYAGWGEGQLEQEIVNNAWLNTPSGNDIIFNTPVNQRWQAAAHQIGIDINQLTAPAGHG</sequence>
<evidence type="ECO:0000256" key="2">
    <source>
        <dbReference type="HAMAP-Rule" id="MF_00758"/>
    </source>
</evidence>
<dbReference type="InterPro" id="IPR003774">
    <property type="entry name" value="AlgH-like"/>
</dbReference>
<dbReference type="STRING" id="1091494.MEALZ_3883"/>
<dbReference type="Proteomes" id="UP000008315">
    <property type="component" value="Chromosome"/>
</dbReference>
<dbReference type="GO" id="GO:0005829">
    <property type="term" value="C:cytosol"/>
    <property type="evidence" value="ECO:0007669"/>
    <property type="project" value="TreeGrafter"/>
</dbReference>
<dbReference type="AlphaFoldDB" id="G4SZT9"/>
<dbReference type="Gene3D" id="3.40.1740.10">
    <property type="entry name" value="VC0467-like"/>
    <property type="match status" value="1"/>
</dbReference>
<comment type="similarity">
    <text evidence="1 2">Belongs to the UPF0301 (AlgH) family.</text>
</comment>
<dbReference type="HAMAP" id="MF_00758">
    <property type="entry name" value="UPF0301"/>
    <property type="match status" value="1"/>
</dbReference>
<dbReference type="PATRIC" id="fig|271065.3.peg.4013"/>
<proteinExistence type="inferred from homology"/>
<dbReference type="SMR" id="G4SZT9"/>
<gene>
    <name evidence="3" type="ordered locus">MEALZ_3883</name>
</gene>
<dbReference type="NCBIfam" id="NF001266">
    <property type="entry name" value="PRK00228.1-1"/>
    <property type="match status" value="1"/>
</dbReference>
<accession>G4SZT9</accession>
<evidence type="ECO:0000313" key="4">
    <source>
        <dbReference type="Proteomes" id="UP000008315"/>
    </source>
</evidence>
<evidence type="ECO:0000313" key="3">
    <source>
        <dbReference type="EMBL" id="CCE25539.1"/>
    </source>
</evidence>
<dbReference type="PANTHER" id="PTHR30327">
    <property type="entry name" value="UNCHARACTERIZED PROTEIN YQGE"/>
    <property type="match status" value="1"/>
</dbReference>
<name>G4SZT9_META2</name>
<protein>
    <recommendedName>
        <fullName evidence="2">UPF0301 protein MEALZ_3883</fullName>
    </recommendedName>
</protein>
<keyword evidence="4" id="KW-1185">Reference proteome</keyword>
<dbReference type="HOGENOM" id="CLU_057596_1_0_6"/>
<dbReference type="EMBL" id="FO082060">
    <property type="protein sequence ID" value="CCE25539.1"/>
    <property type="molecule type" value="Genomic_DNA"/>
</dbReference>
<organism evidence="3 4">
    <name type="scientific">Methylotuvimicrobium alcaliphilum (strain DSM 19304 / NCIMB 14124 / VKM B-2133 / 20Z)</name>
    <name type="common">Methylomicrobium alcaliphilum</name>
    <dbReference type="NCBI Taxonomy" id="1091494"/>
    <lineage>
        <taxon>Bacteria</taxon>
        <taxon>Pseudomonadati</taxon>
        <taxon>Pseudomonadota</taxon>
        <taxon>Gammaproteobacteria</taxon>
        <taxon>Methylococcales</taxon>
        <taxon>Methylococcaceae</taxon>
        <taxon>Methylotuvimicrobium</taxon>
    </lineage>
</organism>
<reference evidence="4" key="1">
    <citation type="journal article" date="2012" name="J. Bacteriol.">
        <title>Genome sequence of the haloalkaliphilic methanotrophic bacterium Methylomicrobium alcaliphilum 20Z.</title>
        <authorList>
            <person name="Vuilleumier S."/>
            <person name="Khmelenina V.N."/>
            <person name="Bringel F."/>
            <person name="Reshetnikov A.S."/>
            <person name="Lajus A."/>
            <person name="Mangenot S."/>
            <person name="Rouy Z."/>
            <person name="Op den Camp H.J."/>
            <person name="Jetten M.S."/>
            <person name="Dispirito A.A."/>
            <person name="Dunfield P."/>
            <person name="Klotz M.G."/>
            <person name="Semrau J.D."/>
            <person name="Stein L.Y."/>
            <person name="Barbe V."/>
            <person name="Medigue C."/>
            <person name="Trotsenko Y.A."/>
            <person name="Kalyuzhnaya M.G."/>
        </authorList>
    </citation>
    <scope>NUCLEOTIDE SEQUENCE [LARGE SCALE GENOMIC DNA]</scope>
    <source>
        <strain evidence="4">DSM 19304 / NCIMB 14124 / VKM B-2133 / 20Z</strain>
    </source>
</reference>